<evidence type="ECO:0000313" key="3">
    <source>
        <dbReference type="EMBL" id="CAB5036230.1"/>
    </source>
</evidence>
<dbReference type="EMBL" id="CAFBMC010000027">
    <property type="protein sequence ID" value="CAB4895827.1"/>
    <property type="molecule type" value="Genomic_DNA"/>
</dbReference>
<feature type="region of interest" description="Disordered" evidence="1">
    <location>
        <begin position="1"/>
        <end position="21"/>
    </location>
</feature>
<dbReference type="AlphaFoldDB" id="A0A6J7FKA9"/>
<name>A0A6J7FKA9_9ZZZZ</name>
<organism evidence="2">
    <name type="scientific">freshwater metagenome</name>
    <dbReference type="NCBI Taxonomy" id="449393"/>
    <lineage>
        <taxon>unclassified sequences</taxon>
        <taxon>metagenomes</taxon>
        <taxon>ecological metagenomes</taxon>
    </lineage>
</organism>
<dbReference type="EMBL" id="CAFBPZ010000017">
    <property type="protein sequence ID" value="CAB5036230.1"/>
    <property type="molecule type" value="Genomic_DNA"/>
</dbReference>
<protein>
    <submittedName>
        <fullName evidence="2">Unannotated protein</fullName>
    </submittedName>
</protein>
<gene>
    <name evidence="2" type="ORF">UFOPK3495_00691</name>
    <name evidence="3" type="ORF">UFOPK4237_00439</name>
</gene>
<feature type="region of interest" description="Disordered" evidence="1">
    <location>
        <begin position="128"/>
        <end position="179"/>
    </location>
</feature>
<feature type="compositionally biased region" description="Low complexity" evidence="1">
    <location>
        <begin position="128"/>
        <end position="175"/>
    </location>
</feature>
<accession>A0A6J7FKA9</accession>
<reference evidence="2" key="1">
    <citation type="submission" date="2020-05" db="EMBL/GenBank/DDBJ databases">
        <authorList>
            <person name="Chiriac C."/>
            <person name="Salcher M."/>
            <person name="Ghai R."/>
            <person name="Kavagutti S V."/>
        </authorList>
    </citation>
    <scope>NUCLEOTIDE SEQUENCE</scope>
</reference>
<evidence type="ECO:0000256" key="1">
    <source>
        <dbReference type="SAM" id="MobiDB-lite"/>
    </source>
</evidence>
<proteinExistence type="predicted"/>
<evidence type="ECO:0000313" key="2">
    <source>
        <dbReference type="EMBL" id="CAB4895827.1"/>
    </source>
</evidence>
<sequence length="209" mass="21722">MFATKITGLPERRRTSTTASSVAVAPTMASTTKATASASLMARSACAAIAAAIPLTLTSQPPVSMRMKRFPFQSASYVTRSRVTPGRSSTTASRRPIMRFTKVDLPTFGLPTTARTGQPAVFDTCVRSAKSSSNSPNSALAAARARSKTASSANGSGSSCASSKAGRSTSSSSPSMETQPSVMPFLLSLFRSSIYSSLAHLFAYLLEGG</sequence>